<protein>
    <recommendedName>
        <fullName evidence="8">Rhodopsin domain-containing protein</fullName>
    </recommendedName>
</protein>
<feature type="transmembrane region" description="Helical" evidence="7">
    <location>
        <begin position="71"/>
        <end position="90"/>
    </location>
</feature>
<keyword evidence="3 7" id="KW-1133">Transmembrane helix</keyword>
<comment type="caution">
    <text evidence="9">The sequence shown here is derived from an EMBL/GenBank/DDBJ whole genome shotgun (WGS) entry which is preliminary data.</text>
</comment>
<dbReference type="OrthoDB" id="2496787at2759"/>
<dbReference type="InterPro" id="IPR052337">
    <property type="entry name" value="SAT4-like"/>
</dbReference>
<keyword evidence="2 7" id="KW-0812">Transmembrane</keyword>
<keyword evidence="4 7" id="KW-0472">Membrane</keyword>
<dbReference type="PANTHER" id="PTHR33048:SF143">
    <property type="entry name" value="EXTRACELLULAR MEMBRANE PROTEIN CFEM DOMAIN-CONTAINING PROTEIN-RELATED"/>
    <property type="match status" value="1"/>
</dbReference>
<evidence type="ECO:0000313" key="10">
    <source>
        <dbReference type="Proteomes" id="UP000182235"/>
    </source>
</evidence>
<name>A0A1J9PS58_9EURO</name>
<feature type="region of interest" description="Disordered" evidence="6">
    <location>
        <begin position="305"/>
        <end position="330"/>
    </location>
</feature>
<organism evidence="9 10">
    <name type="scientific">Emergomyces pasteurianus Ep9510</name>
    <dbReference type="NCBI Taxonomy" id="1447872"/>
    <lineage>
        <taxon>Eukaryota</taxon>
        <taxon>Fungi</taxon>
        <taxon>Dikarya</taxon>
        <taxon>Ascomycota</taxon>
        <taxon>Pezizomycotina</taxon>
        <taxon>Eurotiomycetes</taxon>
        <taxon>Eurotiomycetidae</taxon>
        <taxon>Onygenales</taxon>
        <taxon>Ajellomycetaceae</taxon>
        <taxon>Emergomyces</taxon>
    </lineage>
</organism>
<dbReference type="AlphaFoldDB" id="A0A1J9PS58"/>
<dbReference type="Pfam" id="PF20684">
    <property type="entry name" value="Fung_rhodopsin"/>
    <property type="match status" value="1"/>
</dbReference>
<evidence type="ECO:0000259" key="8">
    <source>
        <dbReference type="Pfam" id="PF20684"/>
    </source>
</evidence>
<feature type="compositionally biased region" description="Polar residues" evidence="6">
    <location>
        <begin position="310"/>
        <end position="320"/>
    </location>
</feature>
<feature type="transmembrane region" description="Helical" evidence="7">
    <location>
        <begin position="195"/>
        <end position="219"/>
    </location>
</feature>
<dbReference type="VEuPathDB" id="FungiDB:AJ78_00943"/>
<evidence type="ECO:0000256" key="6">
    <source>
        <dbReference type="SAM" id="MobiDB-lite"/>
    </source>
</evidence>
<dbReference type="InterPro" id="IPR049326">
    <property type="entry name" value="Rhodopsin_dom_fungi"/>
</dbReference>
<dbReference type="STRING" id="1447872.A0A1J9PS58"/>
<reference evidence="9 10" key="1">
    <citation type="submission" date="2015-07" db="EMBL/GenBank/DDBJ databases">
        <title>Emmonsia species relationships and genome sequence.</title>
        <authorList>
            <consortium name="The Broad Institute Genomics Platform"/>
            <person name="Cuomo C.A."/>
            <person name="Munoz J.F."/>
            <person name="Imamovic A."/>
            <person name="Priest M.E."/>
            <person name="Young S."/>
            <person name="Clay O.K."/>
            <person name="McEwen J.G."/>
        </authorList>
    </citation>
    <scope>NUCLEOTIDE SEQUENCE [LARGE SCALE GENOMIC DNA]</scope>
    <source>
        <strain evidence="9 10">UAMH 9510</strain>
    </source>
</reference>
<evidence type="ECO:0000256" key="4">
    <source>
        <dbReference type="ARBA" id="ARBA00023136"/>
    </source>
</evidence>
<gene>
    <name evidence="9" type="ORF">AJ78_00943</name>
</gene>
<evidence type="ECO:0000256" key="2">
    <source>
        <dbReference type="ARBA" id="ARBA00022692"/>
    </source>
</evidence>
<comment type="subcellular location">
    <subcellularLocation>
        <location evidence="1">Membrane</location>
        <topology evidence="1">Multi-pass membrane protein</topology>
    </subcellularLocation>
</comment>
<keyword evidence="10" id="KW-1185">Reference proteome</keyword>
<accession>A0A1J9PS58</accession>
<feature type="transmembrane region" description="Helical" evidence="7">
    <location>
        <begin position="110"/>
        <end position="135"/>
    </location>
</feature>
<proteinExistence type="inferred from homology"/>
<sequence length="352" mass="39035">MSACVHRKCTIKEGLITLNVTRTECGSPIRDQTATSIWLPAVGIAVFVPMIVLRIYTHIAVVKSGLTWDDWATLLLGICVVPLNVGSILLGKAGLGKDIWTIEFQKINEILLIFLIQEHLYIFCISLTKIAFLLFYVKIFPFSRMLWVIKAAGVVTLCYAITFLFAFGFQCRPVSYNWNGWDGEHKGGCTQRNDLVIAAGAINVVLDAWVIALPIPCLMGLQMSLPRKIEVISMFSLGFLITGVSIYRVVMLKVFATSSNPTWDNAAGGFWSIVEVDVGVCCLCIPAMRSLLGHYLPTVFGTRKRDEGRTTTGAQSITQKSKQEGLDSHSSNSFIQLIDLDKGSRKDYEDEH</sequence>
<feature type="transmembrane region" description="Helical" evidence="7">
    <location>
        <begin position="231"/>
        <end position="250"/>
    </location>
</feature>
<feature type="transmembrane region" description="Helical" evidence="7">
    <location>
        <begin position="147"/>
        <end position="169"/>
    </location>
</feature>
<evidence type="ECO:0000256" key="3">
    <source>
        <dbReference type="ARBA" id="ARBA00022989"/>
    </source>
</evidence>
<dbReference type="Proteomes" id="UP000182235">
    <property type="component" value="Unassembled WGS sequence"/>
</dbReference>
<feature type="domain" description="Rhodopsin" evidence="8">
    <location>
        <begin position="53"/>
        <end position="292"/>
    </location>
</feature>
<evidence type="ECO:0000256" key="5">
    <source>
        <dbReference type="ARBA" id="ARBA00038359"/>
    </source>
</evidence>
<dbReference type="GO" id="GO:0016020">
    <property type="term" value="C:membrane"/>
    <property type="evidence" value="ECO:0007669"/>
    <property type="project" value="UniProtKB-SubCell"/>
</dbReference>
<dbReference type="EMBL" id="LGRN01000018">
    <property type="protein sequence ID" value="OJD19070.1"/>
    <property type="molecule type" value="Genomic_DNA"/>
</dbReference>
<dbReference type="PANTHER" id="PTHR33048">
    <property type="entry name" value="PTH11-LIKE INTEGRAL MEMBRANE PROTEIN (AFU_ORTHOLOGUE AFUA_5G11245)"/>
    <property type="match status" value="1"/>
</dbReference>
<evidence type="ECO:0000256" key="1">
    <source>
        <dbReference type="ARBA" id="ARBA00004141"/>
    </source>
</evidence>
<evidence type="ECO:0000256" key="7">
    <source>
        <dbReference type="SAM" id="Phobius"/>
    </source>
</evidence>
<feature type="transmembrane region" description="Helical" evidence="7">
    <location>
        <begin position="37"/>
        <end position="59"/>
    </location>
</feature>
<evidence type="ECO:0000313" key="9">
    <source>
        <dbReference type="EMBL" id="OJD19070.1"/>
    </source>
</evidence>
<comment type="similarity">
    <text evidence="5">Belongs to the SAT4 family.</text>
</comment>